<dbReference type="EMBL" id="MSYM01000013">
    <property type="protein sequence ID" value="OLP06622.1"/>
    <property type="molecule type" value="Genomic_DNA"/>
</dbReference>
<dbReference type="GO" id="GO:0003824">
    <property type="term" value="F:catalytic activity"/>
    <property type="evidence" value="ECO:0007669"/>
    <property type="project" value="InterPro"/>
</dbReference>
<accession>A0A1Q8YF56</accession>
<dbReference type="STRING" id="81479.RA876_08335"/>
<organism evidence="2 3">
    <name type="scientific">Rhodoferax antarcticus ANT.BR</name>
    <dbReference type="NCBI Taxonomy" id="1111071"/>
    <lineage>
        <taxon>Bacteria</taxon>
        <taxon>Pseudomonadati</taxon>
        <taxon>Pseudomonadota</taxon>
        <taxon>Betaproteobacteria</taxon>
        <taxon>Burkholderiales</taxon>
        <taxon>Comamonadaceae</taxon>
        <taxon>Rhodoferax</taxon>
    </lineage>
</organism>
<dbReference type="AlphaFoldDB" id="A0A1Q8YF56"/>
<dbReference type="Gene3D" id="2.40.33.20">
    <property type="entry name" value="PK beta-barrel domain-like"/>
    <property type="match status" value="1"/>
</dbReference>
<dbReference type="PROSITE" id="PS51340">
    <property type="entry name" value="MOSC"/>
    <property type="match status" value="1"/>
</dbReference>
<dbReference type="Proteomes" id="UP000185911">
    <property type="component" value="Unassembled WGS sequence"/>
</dbReference>
<sequence>MPQLIGIQIASARRVKINARAVLTAIHKQPTAGAVPVLPLGLMGDEQADLSVHGGLDKAVYAYPSEHYPLWRAARESAGLAAIDDALPWGSMGENLTLSGLLEREVWVGDVLQFAHCALRVTLPREPCYKFNAAMGFNTAAKTMAQQGCCGFYLAVQQPGHLQAGDTFEVIPGKRGLSIPESFRAKMFKHLR</sequence>
<feature type="domain" description="MOSC" evidence="1">
    <location>
        <begin position="29"/>
        <end position="171"/>
    </location>
</feature>
<dbReference type="SUPFAM" id="SSF50800">
    <property type="entry name" value="PK beta-barrel domain-like"/>
    <property type="match status" value="1"/>
</dbReference>
<dbReference type="InterPro" id="IPR011037">
    <property type="entry name" value="Pyrv_Knase-like_insert_dom_sf"/>
</dbReference>
<evidence type="ECO:0000313" key="3">
    <source>
        <dbReference type="Proteomes" id="UP000185911"/>
    </source>
</evidence>
<dbReference type="PANTHER" id="PTHR30212">
    <property type="entry name" value="PROTEIN YIIM"/>
    <property type="match status" value="1"/>
</dbReference>
<keyword evidence="3" id="KW-1185">Reference proteome</keyword>
<dbReference type="Pfam" id="PF03473">
    <property type="entry name" value="MOSC"/>
    <property type="match status" value="1"/>
</dbReference>
<dbReference type="PANTHER" id="PTHR30212:SF2">
    <property type="entry name" value="PROTEIN YIIM"/>
    <property type="match status" value="1"/>
</dbReference>
<gene>
    <name evidence="2" type="ORF">BLL52_2858</name>
</gene>
<dbReference type="InterPro" id="IPR005302">
    <property type="entry name" value="MoCF_Sase_C"/>
</dbReference>
<proteinExistence type="predicted"/>
<dbReference type="GO" id="GO:0030151">
    <property type="term" value="F:molybdenum ion binding"/>
    <property type="evidence" value="ECO:0007669"/>
    <property type="project" value="InterPro"/>
</dbReference>
<dbReference type="InterPro" id="IPR052353">
    <property type="entry name" value="Benzoxazolinone_Detox_Enz"/>
</dbReference>
<evidence type="ECO:0000259" key="1">
    <source>
        <dbReference type="PROSITE" id="PS51340"/>
    </source>
</evidence>
<reference evidence="2 3" key="1">
    <citation type="submission" date="2017-01" db="EMBL/GenBank/DDBJ databases">
        <title>Genome sequence of Rhodoferax antarcticus ANT.BR, a psychrophilic purple nonsulfur bacterium from an Antarctic microbial mat.</title>
        <authorList>
            <person name="Baker J."/>
            <person name="Riester C."/>
            <person name="Skinner B."/>
            <person name="Newell A."/>
            <person name="Swingley W."/>
            <person name="Madigan M."/>
            <person name="Jung D."/>
            <person name="Asao M."/>
            <person name="Chen M."/>
            <person name="Loughlin P."/>
            <person name="Pan H."/>
            <person name="Lin S."/>
            <person name="Li N."/>
            <person name="Shaw J."/>
            <person name="Prado M."/>
            <person name="Sherman C."/>
            <person name="Li X."/>
            <person name="Tang J."/>
            <person name="Blankenship R."/>
            <person name="Zhao T."/>
            <person name="Touchman J."/>
            <person name="Sattley M."/>
        </authorList>
    </citation>
    <scope>NUCLEOTIDE SEQUENCE [LARGE SCALE GENOMIC DNA]</scope>
    <source>
        <strain evidence="2 3">ANT.BR</strain>
    </source>
</reference>
<comment type="caution">
    <text evidence="2">The sequence shown here is derived from an EMBL/GenBank/DDBJ whole genome shotgun (WGS) entry which is preliminary data.</text>
</comment>
<protein>
    <submittedName>
        <fullName evidence="2">MOSC domain containing sulfurase</fullName>
    </submittedName>
</protein>
<dbReference type="GO" id="GO:0030170">
    <property type="term" value="F:pyridoxal phosphate binding"/>
    <property type="evidence" value="ECO:0007669"/>
    <property type="project" value="InterPro"/>
</dbReference>
<name>A0A1Q8YF56_9BURK</name>
<evidence type="ECO:0000313" key="2">
    <source>
        <dbReference type="EMBL" id="OLP06622.1"/>
    </source>
</evidence>
<dbReference type="RefSeq" id="WP_075587019.1">
    <property type="nucleotide sequence ID" value="NZ_MSYM01000013.1"/>
</dbReference>